<proteinExistence type="predicted"/>
<organism evidence="2 3">
    <name type="scientific">Parascaris equorum</name>
    <name type="common">Equine roundworm</name>
    <dbReference type="NCBI Taxonomy" id="6256"/>
    <lineage>
        <taxon>Eukaryota</taxon>
        <taxon>Metazoa</taxon>
        <taxon>Ecdysozoa</taxon>
        <taxon>Nematoda</taxon>
        <taxon>Chromadorea</taxon>
        <taxon>Rhabditida</taxon>
        <taxon>Spirurina</taxon>
        <taxon>Ascaridomorpha</taxon>
        <taxon>Ascaridoidea</taxon>
        <taxon>Ascarididae</taxon>
        <taxon>Parascaris</taxon>
    </lineage>
</organism>
<evidence type="ECO:0000313" key="2">
    <source>
        <dbReference type="Proteomes" id="UP000887564"/>
    </source>
</evidence>
<dbReference type="WBParaSite" id="PEQ_0000157901-mRNA-1">
    <property type="protein sequence ID" value="PEQ_0000157901-mRNA-1"/>
    <property type="gene ID" value="PEQ_0000157901"/>
</dbReference>
<reference evidence="3" key="1">
    <citation type="submission" date="2022-11" db="UniProtKB">
        <authorList>
            <consortium name="WormBaseParasite"/>
        </authorList>
    </citation>
    <scope>IDENTIFICATION</scope>
</reference>
<name>A0A914R4P0_PAREQ</name>
<feature type="compositionally biased region" description="Basic and acidic residues" evidence="1">
    <location>
        <begin position="41"/>
        <end position="63"/>
    </location>
</feature>
<sequence>MHSMLSKGENKPTIPLAIDNFSLIEDFDIYASILIESENDFKRGAKGAHNPEKEEEKEQEKGLRSSNESFISHS</sequence>
<evidence type="ECO:0000256" key="1">
    <source>
        <dbReference type="SAM" id="MobiDB-lite"/>
    </source>
</evidence>
<feature type="region of interest" description="Disordered" evidence="1">
    <location>
        <begin position="41"/>
        <end position="74"/>
    </location>
</feature>
<dbReference type="Proteomes" id="UP000887564">
    <property type="component" value="Unplaced"/>
</dbReference>
<dbReference type="AlphaFoldDB" id="A0A914R4P0"/>
<keyword evidence="2" id="KW-1185">Reference proteome</keyword>
<protein>
    <submittedName>
        <fullName evidence="3">Uncharacterized protein</fullName>
    </submittedName>
</protein>
<accession>A0A914R4P0</accession>
<evidence type="ECO:0000313" key="3">
    <source>
        <dbReference type="WBParaSite" id="PEQ_0000157901-mRNA-1"/>
    </source>
</evidence>
<feature type="compositionally biased region" description="Polar residues" evidence="1">
    <location>
        <begin position="64"/>
        <end position="74"/>
    </location>
</feature>